<dbReference type="PANTHER" id="PTHR46847:SF1">
    <property type="entry name" value="D-ALLOSE-BINDING PERIPLASMIC PROTEIN-RELATED"/>
    <property type="match status" value="1"/>
</dbReference>
<evidence type="ECO:0000256" key="1">
    <source>
        <dbReference type="ARBA" id="ARBA00004196"/>
    </source>
</evidence>
<dbReference type="AlphaFoldDB" id="A0A368Z9C4"/>
<reference evidence="6 7" key="1">
    <citation type="submission" date="2018-07" db="EMBL/GenBank/DDBJ databases">
        <title>Genomic Encyclopedia of Type Strains, Phase III (KMG-III): the genomes of soil and plant-associated and newly described type strains.</title>
        <authorList>
            <person name="Whitman W."/>
        </authorList>
    </citation>
    <scope>NUCLEOTIDE SEQUENCE [LARGE SCALE GENOMIC DNA]</scope>
    <source>
        <strain evidence="6 7">CECT 8525</strain>
    </source>
</reference>
<dbReference type="Pfam" id="PF13407">
    <property type="entry name" value="Peripla_BP_4"/>
    <property type="match status" value="1"/>
</dbReference>
<evidence type="ECO:0000256" key="2">
    <source>
        <dbReference type="ARBA" id="ARBA00007639"/>
    </source>
</evidence>
<dbReference type="OrthoDB" id="9773673at2"/>
<comment type="subcellular location">
    <subcellularLocation>
        <location evidence="1">Cell envelope</location>
    </subcellularLocation>
</comment>
<feature type="domain" description="Periplasmic binding protein" evidence="5">
    <location>
        <begin position="27"/>
        <end position="289"/>
    </location>
</feature>
<comment type="caution">
    <text evidence="6">The sequence shown here is derived from an EMBL/GenBank/DDBJ whole genome shotgun (WGS) entry which is preliminary data.</text>
</comment>
<name>A0A368Z9C4_9RHOB</name>
<dbReference type="CDD" id="cd06301">
    <property type="entry name" value="PBP1_rhizopine_binding-like"/>
    <property type="match status" value="1"/>
</dbReference>
<feature type="signal peptide" evidence="4">
    <location>
        <begin position="1"/>
        <end position="23"/>
    </location>
</feature>
<dbReference type="Gene3D" id="3.40.50.2300">
    <property type="match status" value="2"/>
</dbReference>
<dbReference type="GO" id="GO:0030313">
    <property type="term" value="C:cell envelope"/>
    <property type="evidence" value="ECO:0007669"/>
    <property type="project" value="UniProtKB-SubCell"/>
</dbReference>
<dbReference type="SUPFAM" id="SSF53822">
    <property type="entry name" value="Periplasmic binding protein-like I"/>
    <property type="match status" value="1"/>
</dbReference>
<dbReference type="EMBL" id="QPJL01000001">
    <property type="protein sequence ID" value="RCW89052.1"/>
    <property type="molecule type" value="Genomic_DNA"/>
</dbReference>
<sequence>MRELLKLTVCAAALALGAGAAQAETRVGVSMTSFDNPFLTILLNGIRAEGAKHSDLELVVEDAQLDVAKQLNQVQNMVANGVDAIVVNPVDGAATPAMTALAVEAGIPLVYVNHPPAEHAAMPAGTSFVGSNEIDSGTMQTKAVCEMLGGKGKVLVLMGPLENEASIIRTKDIEDVIATEPCTGMEIIDKQVGNWNRTQGADLTTNWLTSGVEFDAIISNNDEMAIGAIQALKGAGVDMGKVVVAGIDATPDGLAVMEAGELDVTVFQNATKQGEVALATALSMAAGEKAEGNIWIPFEPVTAANMQDYK</sequence>
<evidence type="ECO:0000313" key="7">
    <source>
        <dbReference type="Proteomes" id="UP000253345"/>
    </source>
</evidence>
<keyword evidence="7" id="KW-1185">Reference proteome</keyword>
<gene>
    <name evidence="6" type="ORF">DFP89_101493</name>
</gene>
<dbReference type="Proteomes" id="UP000253345">
    <property type="component" value="Unassembled WGS sequence"/>
</dbReference>
<dbReference type="InterPro" id="IPR025997">
    <property type="entry name" value="SBP_2_dom"/>
</dbReference>
<dbReference type="RefSeq" id="WP_114347775.1">
    <property type="nucleotide sequence ID" value="NZ_QPJL01000001.1"/>
</dbReference>
<comment type="similarity">
    <text evidence="2">Belongs to the bacterial solute-binding protein 2 family.</text>
</comment>
<proteinExistence type="inferred from homology"/>
<protein>
    <submittedName>
        <fullName evidence="6">Monosaccharide ABC transporter substrate-binding protein (CUT2 family)</fullName>
    </submittedName>
</protein>
<feature type="chain" id="PRO_5016876992" evidence="4">
    <location>
        <begin position="24"/>
        <end position="310"/>
    </location>
</feature>
<dbReference type="PANTHER" id="PTHR46847">
    <property type="entry name" value="D-ALLOSE-BINDING PERIPLASMIC PROTEIN-RELATED"/>
    <property type="match status" value="1"/>
</dbReference>
<evidence type="ECO:0000259" key="5">
    <source>
        <dbReference type="Pfam" id="PF13407"/>
    </source>
</evidence>
<dbReference type="InterPro" id="IPR028082">
    <property type="entry name" value="Peripla_BP_I"/>
</dbReference>
<evidence type="ECO:0000256" key="3">
    <source>
        <dbReference type="ARBA" id="ARBA00022729"/>
    </source>
</evidence>
<organism evidence="6 7">
    <name type="scientific">Paracoccus lutimaris</name>
    <dbReference type="NCBI Taxonomy" id="1490030"/>
    <lineage>
        <taxon>Bacteria</taxon>
        <taxon>Pseudomonadati</taxon>
        <taxon>Pseudomonadota</taxon>
        <taxon>Alphaproteobacteria</taxon>
        <taxon>Rhodobacterales</taxon>
        <taxon>Paracoccaceae</taxon>
        <taxon>Paracoccus</taxon>
    </lineage>
</organism>
<accession>A0A368Z9C4</accession>
<evidence type="ECO:0000313" key="6">
    <source>
        <dbReference type="EMBL" id="RCW89052.1"/>
    </source>
</evidence>
<evidence type="ECO:0000256" key="4">
    <source>
        <dbReference type="SAM" id="SignalP"/>
    </source>
</evidence>
<dbReference type="GO" id="GO:0030246">
    <property type="term" value="F:carbohydrate binding"/>
    <property type="evidence" value="ECO:0007669"/>
    <property type="project" value="UniProtKB-ARBA"/>
</dbReference>
<keyword evidence="3 4" id="KW-0732">Signal</keyword>